<dbReference type="EMBL" id="LQOJ01000007">
    <property type="protein sequence ID" value="ORV09684.1"/>
    <property type="molecule type" value="Genomic_DNA"/>
</dbReference>
<evidence type="ECO:0000313" key="1">
    <source>
        <dbReference type="EMBL" id="ORV09684.1"/>
    </source>
</evidence>
<protein>
    <recommendedName>
        <fullName evidence="3">ESX-1 secretion-associated protein EspA/EspE-like domain-containing protein</fullName>
    </recommendedName>
</protein>
<sequence>MGDVSASIAIDSDQARSRAAAYRAYADQVEAQGSAGVMTREQLQAALGPLFEPYIESKLAEMEARKSAYARLAKRYRDGADKLENTARLLDGGDVDAAAEIQRAVAGTGPGL</sequence>
<dbReference type="STRING" id="1793.AWC04_01325"/>
<keyword evidence="2" id="KW-1185">Reference proteome</keyword>
<accession>A0A1X1RMB9</accession>
<name>A0A1X1RMB9_MYCFA</name>
<comment type="caution">
    <text evidence="1">The sequence shown here is derived from an EMBL/GenBank/DDBJ whole genome shotgun (WGS) entry which is preliminary data.</text>
</comment>
<dbReference type="InterPro" id="IPR022536">
    <property type="entry name" value="EspC"/>
</dbReference>
<dbReference type="GO" id="GO:0009306">
    <property type="term" value="P:protein secretion"/>
    <property type="evidence" value="ECO:0007669"/>
    <property type="project" value="InterPro"/>
</dbReference>
<dbReference type="AlphaFoldDB" id="A0A1X1RMB9"/>
<evidence type="ECO:0000313" key="2">
    <source>
        <dbReference type="Proteomes" id="UP000193484"/>
    </source>
</evidence>
<dbReference type="RefSeq" id="WP_085092521.1">
    <property type="nucleotide sequence ID" value="NZ_JACKRW010000184.1"/>
</dbReference>
<organism evidence="1 2">
    <name type="scientific">Mycolicibacterium fallax</name>
    <name type="common">Mycobacterium fallax</name>
    <dbReference type="NCBI Taxonomy" id="1793"/>
    <lineage>
        <taxon>Bacteria</taxon>
        <taxon>Bacillati</taxon>
        <taxon>Actinomycetota</taxon>
        <taxon>Actinomycetes</taxon>
        <taxon>Mycobacteriales</taxon>
        <taxon>Mycobacteriaceae</taxon>
        <taxon>Mycolicibacterium</taxon>
    </lineage>
</organism>
<proteinExistence type="predicted"/>
<evidence type="ECO:0008006" key="3">
    <source>
        <dbReference type="Google" id="ProtNLM"/>
    </source>
</evidence>
<dbReference type="Pfam" id="PF10824">
    <property type="entry name" value="T7SS_ESX_EspC"/>
    <property type="match status" value="1"/>
</dbReference>
<reference evidence="1 2" key="1">
    <citation type="submission" date="2016-01" db="EMBL/GenBank/DDBJ databases">
        <title>The new phylogeny of the genus Mycobacterium.</title>
        <authorList>
            <person name="Tarcisio F."/>
            <person name="Conor M."/>
            <person name="Antonella G."/>
            <person name="Elisabetta G."/>
            <person name="Giulia F.S."/>
            <person name="Sara T."/>
            <person name="Anna F."/>
            <person name="Clotilde B."/>
            <person name="Roberto B."/>
            <person name="Veronica D.S."/>
            <person name="Fabio R."/>
            <person name="Monica P."/>
            <person name="Olivier J."/>
            <person name="Enrico T."/>
            <person name="Nicola S."/>
        </authorList>
    </citation>
    <scope>NUCLEOTIDE SEQUENCE [LARGE SCALE GENOMIC DNA]</scope>
    <source>
        <strain evidence="1 2">DSM 44179</strain>
    </source>
</reference>
<gene>
    <name evidence="1" type="ORF">AWC04_01325</name>
</gene>
<dbReference type="Proteomes" id="UP000193484">
    <property type="component" value="Unassembled WGS sequence"/>
</dbReference>